<feature type="compositionally biased region" description="Low complexity" evidence="7">
    <location>
        <begin position="575"/>
        <end position="588"/>
    </location>
</feature>
<feature type="region of interest" description="Disordered" evidence="7">
    <location>
        <begin position="932"/>
        <end position="990"/>
    </location>
</feature>
<feature type="compositionally biased region" description="Acidic residues" evidence="7">
    <location>
        <begin position="561"/>
        <end position="574"/>
    </location>
</feature>
<evidence type="ECO:0000256" key="4">
    <source>
        <dbReference type="ARBA" id="ARBA00022989"/>
    </source>
</evidence>
<evidence type="ECO:0000256" key="1">
    <source>
        <dbReference type="ARBA" id="ARBA00004141"/>
    </source>
</evidence>
<dbReference type="GO" id="GO:0005783">
    <property type="term" value="C:endoplasmic reticulum"/>
    <property type="evidence" value="ECO:0007669"/>
    <property type="project" value="TreeGrafter"/>
</dbReference>
<feature type="compositionally biased region" description="Basic residues" evidence="7">
    <location>
        <begin position="1"/>
        <end position="12"/>
    </location>
</feature>
<dbReference type="VEuPathDB" id="CryptoDB:Cvel_7827"/>
<gene>
    <name evidence="9" type="ORF">Cvel_7827</name>
</gene>
<evidence type="ECO:0000256" key="5">
    <source>
        <dbReference type="ARBA" id="ARBA00023136"/>
    </source>
</evidence>
<dbReference type="EMBL" id="CDMZ01003409">
    <property type="protein sequence ID" value="CEM46243.1"/>
    <property type="molecule type" value="Genomic_DNA"/>
</dbReference>
<feature type="region of interest" description="Disordered" evidence="7">
    <location>
        <begin position="423"/>
        <end position="445"/>
    </location>
</feature>
<feature type="compositionally biased region" description="Basic and acidic residues" evidence="7">
    <location>
        <begin position="600"/>
        <end position="611"/>
    </location>
</feature>
<evidence type="ECO:0000256" key="8">
    <source>
        <dbReference type="SAM" id="Phobius"/>
    </source>
</evidence>
<feature type="compositionally biased region" description="Gly residues" evidence="7">
    <location>
        <begin position="25"/>
        <end position="39"/>
    </location>
</feature>
<organism evidence="9">
    <name type="scientific">Chromera velia CCMP2878</name>
    <dbReference type="NCBI Taxonomy" id="1169474"/>
    <lineage>
        <taxon>Eukaryota</taxon>
        <taxon>Sar</taxon>
        <taxon>Alveolata</taxon>
        <taxon>Colpodellida</taxon>
        <taxon>Chromeraceae</taxon>
        <taxon>Chromera</taxon>
    </lineage>
</organism>
<feature type="transmembrane region" description="Helical" evidence="8">
    <location>
        <begin position="232"/>
        <end position="253"/>
    </location>
</feature>
<feature type="compositionally biased region" description="Basic residues" evidence="7">
    <location>
        <begin position="368"/>
        <end position="379"/>
    </location>
</feature>
<dbReference type="Pfam" id="PF03381">
    <property type="entry name" value="CDC50"/>
    <property type="match status" value="2"/>
</dbReference>
<feature type="region of interest" description="Disordered" evidence="7">
    <location>
        <begin position="368"/>
        <end position="404"/>
    </location>
</feature>
<accession>A0A0G4HPY0</accession>
<evidence type="ECO:0008006" key="10">
    <source>
        <dbReference type="Google" id="ProtNLM"/>
    </source>
</evidence>
<evidence type="ECO:0000313" key="9">
    <source>
        <dbReference type="EMBL" id="CEM46243.1"/>
    </source>
</evidence>
<name>A0A0G4HPY0_9ALVE</name>
<comment type="subcellular location">
    <subcellularLocation>
        <location evidence="1">Membrane</location>
        <topology evidence="1">Multi-pass membrane protein</topology>
    </subcellularLocation>
</comment>
<feature type="compositionally biased region" description="Pro residues" evidence="7">
    <location>
        <begin position="428"/>
        <end position="437"/>
    </location>
</feature>
<dbReference type="PANTHER" id="PTHR10926:SF0">
    <property type="entry name" value="CDC50, ISOFORM A"/>
    <property type="match status" value="1"/>
</dbReference>
<reference evidence="9" key="1">
    <citation type="submission" date="2014-11" db="EMBL/GenBank/DDBJ databases">
        <authorList>
            <person name="Otto D Thomas"/>
            <person name="Naeem Raeece"/>
        </authorList>
    </citation>
    <scope>NUCLEOTIDE SEQUENCE</scope>
</reference>
<evidence type="ECO:0000256" key="7">
    <source>
        <dbReference type="SAM" id="MobiDB-lite"/>
    </source>
</evidence>
<keyword evidence="6" id="KW-0175">Coiled coil</keyword>
<feature type="transmembrane region" description="Helical" evidence="8">
    <location>
        <begin position="740"/>
        <end position="763"/>
    </location>
</feature>
<dbReference type="PANTHER" id="PTHR10926">
    <property type="entry name" value="CELL CYCLE CONTROL PROTEIN 50"/>
    <property type="match status" value="1"/>
</dbReference>
<feature type="compositionally biased region" description="Basic residues" evidence="7">
    <location>
        <begin position="539"/>
        <end position="552"/>
    </location>
</feature>
<keyword evidence="4 8" id="KW-1133">Transmembrane helix</keyword>
<feature type="compositionally biased region" description="Basic and acidic residues" evidence="7">
    <location>
        <begin position="979"/>
        <end position="990"/>
    </location>
</feature>
<feature type="coiled-coil region" evidence="6">
    <location>
        <begin position="778"/>
        <end position="815"/>
    </location>
</feature>
<evidence type="ECO:0000256" key="3">
    <source>
        <dbReference type="ARBA" id="ARBA00022692"/>
    </source>
</evidence>
<dbReference type="InterPro" id="IPR005045">
    <property type="entry name" value="CDC50/LEM3_fam"/>
</dbReference>
<keyword evidence="5 8" id="KW-0472">Membrane</keyword>
<feature type="compositionally biased region" description="Polar residues" evidence="7">
    <location>
        <begin position="840"/>
        <end position="858"/>
    </location>
</feature>
<feature type="compositionally biased region" description="Acidic residues" evidence="7">
    <location>
        <begin position="42"/>
        <end position="64"/>
    </location>
</feature>
<sequence>MKARRSTIRRQARRETQSVAVPAGEGVGGVGGLRSGVRGGETEEAPTESEEEISGDELSDEGTEEAGGGESEKAKKGGAFAVLFGGNEAEALKQHQRRSLHPGAAAGAKRAAEAGGRRATAQPRQVGWRVSTAQPPAGRSPLVPPGASTRVSVCESSDWEGVESEGVADLGVGVEGEGGGDSDKEGWDDDELDDGEGEDENGGEEDGHRRTVSEAAGNSHWFTILTDGPKRLPTLCFVIAAIAFVLGVLIMMFSSSAHMTCKTYRLKDTSVTFETHRRLKAPVLIYYRIRNFLQASKGFVMSRPSYAFGPMNSCSDACFVREERKSLLCRSDVPDLRRHLEGDRRLKPCGIGALTVFNDKYELFRIKSKRPGRNGRGKGRPLLPPPHHRHSSKEEGDIPSGFQYFPINTQGIMTEADGHIQKLLIKNNPPPPPPPPPHRGDFTPVSVLRKTPSAVVEKTERGGDSDDGQQVLHSYGEKEEMHNHHPGGFLDEREVASFNSTTRMVPELDAAVDGHGEAHQSPSLTSPDSHRGFCTVPPRPKRPSLNKKKKRNSWGPFLFDGEGEDEDDDEDEEQTPSQTIPSSSTVQTIRRKRKLLRRSAPPEDSKQKDKTSLSSPSPSFSFFSFFSTSFSELLEDGLKVADDFLIRGPRENCDDRDGTDRSYHEIEPWWDMGDERLVTWWRPKVGRAFLNLYGTVEEDLEPGTYEIRLTSNTYPIKLWASRGEKAVCIGRTTLMGGRHFGLGAICFGLSLFLALIGLSFHGLKNRNAQLPTMSATRLRSYMNRLTELSMKAREQQNLRQKKQQQEMRNAMYQAAARRAARYRRQTRMAALRAQLAGRRNTASQRWRPNLPTLLSNEPATLPTTPGGPTGTGSEVTGLSQSRLGQGQQTIITDTAAAAYVAEQSGSPPRTPVNLERGFAFVPPSPTPFQLMSGEFGDGAPHASSSIPNPGGSVRTPRGAGSGAAQPLSPVPLQPISDARAAECEKKEEGR</sequence>
<feature type="compositionally biased region" description="Acidic residues" evidence="7">
    <location>
        <begin position="186"/>
        <end position="204"/>
    </location>
</feature>
<feature type="region of interest" description="Disordered" evidence="7">
    <location>
        <begin position="1"/>
        <end position="77"/>
    </location>
</feature>
<feature type="region of interest" description="Disordered" evidence="7">
    <location>
        <begin position="835"/>
        <end position="885"/>
    </location>
</feature>
<feature type="region of interest" description="Disordered" evidence="7">
    <location>
        <begin position="92"/>
        <end position="213"/>
    </location>
</feature>
<dbReference type="AlphaFoldDB" id="A0A0G4HPY0"/>
<feature type="region of interest" description="Disordered" evidence="7">
    <location>
        <begin position="514"/>
        <end position="617"/>
    </location>
</feature>
<keyword evidence="3 8" id="KW-0812">Transmembrane</keyword>
<protein>
    <recommendedName>
        <fullName evidence="10">Transmembrane protein</fullName>
    </recommendedName>
</protein>
<evidence type="ECO:0000256" key="6">
    <source>
        <dbReference type="SAM" id="Coils"/>
    </source>
</evidence>
<evidence type="ECO:0000256" key="2">
    <source>
        <dbReference type="ARBA" id="ARBA00009457"/>
    </source>
</evidence>
<dbReference type="GO" id="GO:0005794">
    <property type="term" value="C:Golgi apparatus"/>
    <property type="evidence" value="ECO:0007669"/>
    <property type="project" value="TreeGrafter"/>
</dbReference>
<proteinExistence type="inferred from homology"/>
<comment type="similarity">
    <text evidence="2">Belongs to the CDC50/LEM3 family.</text>
</comment>
<dbReference type="GO" id="GO:0005886">
    <property type="term" value="C:plasma membrane"/>
    <property type="evidence" value="ECO:0007669"/>
    <property type="project" value="TreeGrafter"/>
</dbReference>